<dbReference type="AlphaFoldDB" id="A0A7S1FF34"/>
<proteinExistence type="predicted"/>
<dbReference type="InterPro" id="IPR012677">
    <property type="entry name" value="Nucleotide-bd_a/b_plait_sf"/>
</dbReference>
<sequence>MMEEEPVSTIFVGGLPPDATARELDNLCRFIPGFLNSKVDTKKGTTLFVRFDTPHSAHAALGLLNNQFFDRAFPSPEPMRALMARSNMRSSIPQPPTELVSFAGSPWDEGAGYVYNPDVARAAVTFAPAAGWVGGPPKPKRARTPEIQGNVDTVACVGAREAGIDDDTLQAFFSRIPGFLAYKSNARMGGGFVKFASPQQAGEAIASAEVEGIPAAFARTSMTALPGSVVQPALQHFSAGPDRTLLSQPASPAFSPMTAPMKRLKTEPAASPSEVDTVASVGAAEAGIDPMALQEFFASLPGFVHFKANPRMGGGFAKYESPFHAQQAAATAESQGVPAAIARSSMTVVS</sequence>
<reference evidence="4" key="1">
    <citation type="submission" date="2021-01" db="EMBL/GenBank/DDBJ databases">
        <authorList>
            <person name="Corre E."/>
            <person name="Pelletier E."/>
            <person name="Niang G."/>
            <person name="Scheremetjew M."/>
            <person name="Finn R."/>
            <person name="Kale V."/>
            <person name="Holt S."/>
            <person name="Cochrane G."/>
            <person name="Meng A."/>
            <person name="Brown T."/>
            <person name="Cohen L."/>
        </authorList>
    </citation>
    <scope>NUCLEOTIDE SEQUENCE</scope>
</reference>
<feature type="domain" description="RRM" evidence="3">
    <location>
        <begin position="8"/>
        <end position="86"/>
    </location>
</feature>
<dbReference type="InterPro" id="IPR000504">
    <property type="entry name" value="RRM_dom"/>
</dbReference>
<accession>A0A7S1FF34</accession>
<evidence type="ECO:0000256" key="2">
    <source>
        <dbReference type="PROSITE-ProRule" id="PRU00176"/>
    </source>
</evidence>
<dbReference type="SMART" id="SM00360">
    <property type="entry name" value="RRM"/>
    <property type="match status" value="1"/>
</dbReference>
<dbReference type="InterPro" id="IPR035979">
    <property type="entry name" value="RBD_domain_sf"/>
</dbReference>
<evidence type="ECO:0000259" key="3">
    <source>
        <dbReference type="PROSITE" id="PS50102"/>
    </source>
</evidence>
<dbReference type="Gene3D" id="3.30.70.330">
    <property type="match status" value="1"/>
</dbReference>
<protein>
    <recommendedName>
        <fullName evidence="3">RRM domain-containing protein</fullName>
    </recommendedName>
</protein>
<evidence type="ECO:0000256" key="1">
    <source>
        <dbReference type="ARBA" id="ARBA00022884"/>
    </source>
</evidence>
<evidence type="ECO:0000313" key="4">
    <source>
        <dbReference type="EMBL" id="CAD8861856.1"/>
    </source>
</evidence>
<gene>
    <name evidence="4" type="ORF">NSCI0253_LOCUS36211</name>
</gene>
<dbReference type="Pfam" id="PF00076">
    <property type="entry name" value="RRM_1"/>
    <property type="match status" value="1"/>
</dbReference>
<name>A0A7S1FF34_NOCSC</name>
<dbReference type="EMBL" id="HBFQ01050812">
    <property type="protein sequence ID" value="CAD8861856.1"/>
    <property type="molecule type" value="Transcribed_RNA"/>
</dbReference>
<organism evidence="4">
    <name type="scientific">Noctiluca scintillans</name>
    <name type="common">Sea sparkle</name>
    <name type="synonym">Red tide dinoflagellate</name>
    <dbReference type="NCBI Taxonomy" id="2966"/>
    <lineage>
        <taxon>Eukaryota</taxon>
        <taxon>Sar</taxon>
        <taxon>Alveolata</taxon>
        <taxon>Dinophyceae</taxon>
        <taxon>Noctilucales</taxon>
        <taxon>Noctilucaceae</taxon>
        <taxon>Noctiluca</taxon>
    </lineage>
</organism>
<keyword evidence="1 2" id="KW-0694">RNA-binding</keyword>
<dbReference type="GO" id="GO:0003723">
    <property type="term" value="F:RNA binding"/>
    <property type="evidence" value="ECO:0007669"/>
    <property type="project" value="UniProtKB-UniRule"/>
</dbReference>
<dbReference type="PANTHER" id="PTHR10501">
    <property type="entry name" value="U1 SMALL NUCLEAR RIBONUCLEOPROTEIN A/U2 SMALL NUCLEAR RIBONUCLEOPROTEIN B"/>
    <property type="match status" value="1"/>
</dbReference>
<dbReference type="SUPFAM" id="SSF54928">
    <property type="entry name" value="RNA-binding domain, RBD"/>
    <property type="match status" value="1"/>
</dbReference>
<dbReference type="PROSITE" id="PS50102">
    <property type="entry name" value="RRM"/>
    <property type="match status" value="1"/>
</dbReference>